<keyword evidence="1" id="KW-1133">Transmembrane helix</keyword>
<protein>
    <submittedName>
        <fullName evidence="2">Uncharacterized protein</fullName>
    </submittedName>
</protein>
<feature type="transmembrane region" description="Helical" evidence="1">
    <location>
        <begin position="12"/>
        <end position="31"/>
    </location>
</feature>
<evidence type="ECO:0000256" key="1">
    <source>
        <dbReference type="SAM" id="Phobius"/>
    </source>
</evidence>
<keyword evidence="3" id="KW-1185">Reference proteome</keyword>
<name>A0A2K9P4S8_9FIRM</name>
<dbReference type="KEGG" id="mpec:B9O19_02123"/>
<feature type="transmembrane region" description="Helical" evidence="1">
    <location>
        <begin position="43"/>
        <end position="61"/>
    </location>
</feature>
<organism evidence="2 3">
    <name type="scientific">Monoglobus pectinilyticus</name>
    <dbReference type="NCBI Taxonomy" id="1981510"/>
    <lineage>
        <taxon>Bacteria</taxon>
        <taxon>Bacillati</taxon>
        <taxon>Bacillota</taxon>
        <taxon>Clostridia</taxon>
        <taxon>Monoglobales</taxon>
        <taxon>Monoglobaceae</taxon>
        <taxon>Monoglobus</taxon>
    </lineage>
</organism>
<dbReference type="AlphaFoldDB" id="A0A2K9P4S8"/>
<feature type="transmembrane region" description="Helical" evidence="1">
    <location>
        <begin position="73"/>
        <end position="93"/>
    </location>
</feature>
<dbReference type="Proteomes" id="UP000235589">
    <property type="component" value="Chromosome"/>
</dbReference>
<gene>
    <name evidence="2" type="ORF">B9O19_02123</name>
</gene>
<dbReference type="EMBL" id="CP020991">
    <property type="protein sequence ID" value="AUO20265.1"/>
    <property type="molecule type" value="Genomic_DNA"/>
</dbReference>
<proteinExistence type="predicted"/>
<evidence type="ECO:0000313" key="2">
    <source>
        <dbReference type="EMBL" id="AUO20265.1"/>
    </source>
</evidence>
<accession>A0A2K9P4S8</accession>
<reference evidence="2 3" key="1">
    <citation type="submission" date="2017-04" db="EMBL/GenBank/DDBJ databases">
        <title>Monoglobus pectinilyticus 14 draft genome.</title>
        <authorList>
            <person name="Kim C."/>
            <person name="Rosendale D.I."/>
            <person name="Kelly W.J."/>
            <person name="Tannock G.W."/>
            <person name="Patchett M.L."/>
            <person name="Jordens J.Z."/>
        </authorList>
    </citation>
    <scope>NUCLEOTIDE SEQUENCE [LARGE SCALE GENOMIC DNA]</scope>
    <source>
        <strain evidence="2 3">14</strain>
    </source>
</reference>
<sequence length="182" mass="20918">MNSKILKYLSFILIIIISGGILLSTFVFIRFNSIVQNFENGILIYSFFTLYICAVMLPILFRKKLKISRTIPLILIFCILSAALINAGAYNIVKNSVSAYSRQNWDNNANLRIYMIEDLEKQYQFFGKTETEIIDFLGHPSNVSYYSGKRLEYYIGDGYIDPYTYDIIIENDVVSGTAIVQH</sequence>
<keyword evidence="1" id="KW-0472">Membrane</keyword>
<keyword evidence="1" id="KW-0812">Transmembrane</keyword>
<evidence type="ECO:0000313" key="3">
    <source>
        <dbReference type="Proteomes" id="UP000235589"/>
    </source>
</evidence>